<dbReference type="NCBIfam" id="TIGR04129">
    <property type="entry name" value="CxxH_BA5709"/>
    <property type="match status" value="1"/>
</dbReference>
<protein>
    <recommendedName>
        <fullName evidence="3">CxxH/CxxC protein</fullName>
    </recommendedName>
</protein>
<name>C0GIB1_DETAL</name>
<sequence>MYAVCAEHVEQAIDRYVDEYELSPDLHRLEEYQKEKKVPAHCLYCSLPPVYLLT</sequence>
<dbReference type="InterPro" id="IPR025626">
    <property type="entry name" value="YyzF"/>
</dbReference>
<comment type="caution">
    <text evidence="1">The sequence shown here is derived from an EMBL/GenBank/DDBJ whole genome shotgun (WGS) entry which is preliminary data.</text>
</comment>
<accession>C0GIB1</accession>
<gene>
    <name evidence="1" type="ORF">DealDRAFT_2220</name>
</gene>
<dbReference type="Pfam" id="PF14116">
    <property type="entry name" value="YyzF"/>
    <property type="match status" value="1"/>
</dbReference>
<dbReference type="OrthoDB" id="1652387at2"/>
<evidence type="ECO:0000313" key="2">
    <source>
        <dbReference type="Proteomes" id="UP000006443"/>
    </source>
</evidence>
<dbReference type="RefSeq" id="WP_008517420.1">
    <property type="nucleotide sequence ID" value="NZ_ACJM01000011.1"/>
</dbReference>
<dbReference type="AlphaFoldDB" id="C0GIB1"/>
<reference evidence="1 2" key="1">
    <citation type="submission" date="2009-02" db="EMBL/GenBank/DDBJ databases">
        <title>Sequencing of the draft genome and assembly of Dethiobacter alkaliphilus AHT 1.</title>
        <authorList>
            <consortium name="US DOE Joint Genome Institute (JGI-PGF)"/>
            <person name="Lucas S."/>
            <person name="Copeland A."/>
            <person name="Lapidus A."/>
            <person name="Glavina del Rio T."/>
            <person name="Dalin E."/>
            <person name="Tice H."/>
            <person name="Bruce D."/>
            <person name="Goodwin L."/>
            <person name="Pitluck S."/>
            <person name="Larimer F."/>
            <person name="Land M.L."/>
            <person name="Hauser L."/>
            <person name="Muyzer G."/>
        </authorList>
    </citation>
    <scope>NUCLEOTIDE SEQUENCE [LARGE SCALE GENOMIC DNA]</scope>
    <source>
        <strain evidence="1 2">AHT 1</strain>
    </source>
</reference>
<organism evidence="1 2">
    <name type="scientific">Dethiobacter alkaliphilus AHT 1</name>
    <dbReference type="NCBI Taxonomy" id="555088"/>
    <lineage>
        <taxon>Bacteria</taxon>
        <taxon>Bacillati</taxon>
        <taxon>Bacillota</taxon>
        <taxon>Dethiobacteria</taxon>
        <taxon>Dethiobacterales</taxon>
        <taxon>Dethiobacteraceae</taxon>
        <taxon>Dethiobacter</taxon>
    </lineage>
</organism>
<dbReference type="Proteomes" id="UP000006443">
    <property type="component" value="Unassembled WGS sequence"/>
</dbReference>
<evidence type="ECO:0008006" key="3">
    <source>
        <dbReference type="Google" id="ProtNLM"/>
    </source>
</evidence>
<evidence type="ECO:0000313" key="1">
    <source>
        <dbReference type="EMBL" id="EEG76959.1"/>
    </source>
</evidence>
<proteinExistence type="predicted"/>
<dbReference type="STRING" id="555088.DealDRAFT_2220"/>
<keyword evidence="2" id="KW-1185">Reference proteome</keyword>
<dbReference type="EMBL" id="ACJM01000011">
    <property type="protein sequence ID" value="EEG76959.1"/>
    <property type="molecule type" value="Genomic_DNA"/>
</dbReference>